<dbReference type="AlphaFoldDB" id="A0A382A725"/>
<feature type="transmembrane region" description="Helical" evidence="1">
    <location>
        <begin position="331"/>
        <end position="352"/>
    </location>
</feature>
<protein>
    <recommendedName>
        <fullName evidence="3">DUF898 domain-containing protein</fullName>
    </recommendedName>
</protein>
<feature type="transmembrane region" description="Helical" evidence="1">
    <location>
        <begin position="182"/>
        <end position="205"/>
    </location>
</feature>
<gene>
    <name evidence="2" type="ORF">METZ01_LOCUS150154</name>
</gene>
<accession>A0A382A725</accession>
<feature type="transmembrane region" description="Helical" evidence="1">
    <location>
        <begin position="281"/>
        <end position="302"/>
    </location>
</feature>
<feature type="transmembrane region" description="Helical" evidence="1">
    <location>
        <begin position="61"/>
        <end position="82"/>
    </location>
</feature>
<proteinExistence type="predicted"/>
<dbReference type="EMBL" id="UINC01024173">
    <property type="protein sequence ID" value="SVA97300.1"/>
    <property type="molecule type" value="Genomic_DNA"/>
</dbReference>
<keyword evidence="1" id="KW-1133">Transmembrane helix</keyword>
<feature type="transmembrane region" description="Helical" evidence="1">
    <location>
        <begin position="88"/>
        <end position="109"/>
    </location>
</feature>
<reference evidence="2" key="1">
    <citation type="submission" date="2018-05" db="EMBL/GenBank/DDBJ databases">
        <authorList>
            <person name="Lanie J.A."/>
            <person name="Ng W.-L."/>
            <person name="Kazmierczak K.M."/>
            <person name="Andrzejewski T.M."/>
            <person name="Davidsen T.M."/>
            <person name="Wayne K.J."/>
            <person name="Tettelin H."/>
            <person name="Glass J.I."/>
            <person name="Rusch D."/>
            <person name="Podicherti R."/>
            <person name="Tsui H.-C.T."/>
            <person name="Winkler M.E."/>
        </authorList>
    </citation>
    <scope>NUCLEOTIDE SEQUENCE</scope>
</reference>
<keyword evidence="1" id="KW-0812">Transmembrane</keyword>
<evidence type="ECO:0008006" key="3">
    <source>
        <dbReference type="Google" id="ProtNLM"/>
    </source>
</evidence>
<sequence length="403" mass="46733">MSDQDRASLEFKGSGSEYFKIWIVNLFLSILTLGIYSAWAKVRRKRYLYGNTSIKGASFEYHASPITILKGRLIAVALLIVYSVLSELFPLVGFFLLILLFAFIPWIVWRSLRFNARMTSLRNVHFSFKGRLGKSYLYYLVIPFIFPLLISTLFSFGYSVLVNEYSKEFFFYFSELINFPDYYRTEILILIVGSVSMYLLMIPYVQKIKMSYYMNNSCFGQGKFSSNISASKFYLIDILTFLVTAAVFLFPIMIFLLIYGFNTFFDYGSEFLDNVNSIVPVFLMIAVYVFMLSAMFLSTAFFTAKLRNYVYSNTQLNDNISVNSNLNTWRLYWLYLSNFFLMIFTVGLAYPWTIIRKIKYMAETVSVNNVEAFSQFVSQQEQQQSALGEEIGEAFDVGSGIEF</sequence>
<feature type="transmembrane region" description="Helical" evidence="1">
    <location>
        <begin position="20"/>
        <end position="40"/>
    </location>
</feature>
<dbReference type="Pfam" id="PF05987">
    <property type="entry name" value="DUF898"/>
    <property type="match status" value="1"/>
</dbReference>
<feature type="transmembrane region" description="Helical" evidence="1">
    <location>
        <begin position="233"/>
        <end position="261"/>
    </location>
</feature>
<name>A0A382A725_9ZZZZ</name>
<evidence type="ECO:0000313" key="2">
    <source>
        <dbReference type="EMBL" id="SVA97300.1"/>
    </source>
</evidence>
<dbReference type="InterPro" id="IPR010295">
    <property type="entry name" value="DUF898"/>
</dbReference>
<evidence type="ECO:0000256" key="1">
    <source>
        <dbReference type="SAM" id="Phobius"/>
    </source>
</evidence>
<keyword evidence="1" id="KW-0472">Membrane</keyword>
<feature type="transmembrane region" description="Helical" evidence="1">
    <location>
        <begin position="136"/>
        <end position="162"/>
    </location>
</feature>
<organism evidence="2">
    <name type="scientific">marine metagenome</name>
    <dbReference type="NCBI Taxonomy" id="408172"/>
    <lineage>
        <taxon>unclassified sequences</taxon>
        <taxon>metagenomes</taxon>
        <taxon>ecological metagenomes</taxon>
    </lineage>
</organism>